<dbReference type="Proteomes" id="UP000280395">
    <property type="component" value="Unassembled WGS sequence"/>
</dbReference>
<evidence type="ECO:0000313" key="2">
    <source>
        <dbReference type="Proteomes" id="UP000280395"/>
    </source>
</evidence>
<accession>A0A3M5UNB5</accession>
<proteinExistence type="predicted"/>
<comment type="caution">
    <text evidence="1">The sequence shown here is derived from an EMBL/GenBank/DDBJ whole genome shotgun (WGS) entry which is preliminary data.</text>
</comment>
<sequence length="107" mass="12152">MQDLDLLFQLAHFGFSGAQVFLDACAFFLKLAQDLLQLRHILTRSIYLFLGLHTLVFGKRRIEQADQSKGDQGAKHVGGRYRAIVRKNVRPSMPAMRCKKNAPQPLL</sequence>
<dbReference type="EMBL" id="RBUA01001224">
    <property type="protein sequence ID" value="RMU47326.1"/>
    <property type="molecule type" value="Genomic_DNA"/>
</dbReference>
<organism evidence="1 2">
    <name type="scientific">Pseudomonas syringae pv. avii</name>
    <dbReference type="NCBI Taxonomy" id="663959"/>
    <lineage>
        <taxon>Bacteria</taxon>
        <taxon>Pseudomonadati</taxon>
        <taxon>Pseudomonadota</taxon>
        <taxon>Gammaproteobacteria</taxon>
        <taxon>Pseudomonadales</taxon>
        <taxon>Pseudomonadaceae</taxon>
        <taxon>Pseudomonas</taxon>
        <taxon>Pseudomonas syringae</taxon>
    </lineage>
</organism>
<reference evidence="1 2" key="1">
    <citation type="submission" date="2018-08" db="EMBL/GenBank/DDBJ databases">
        <title>Recombination of ecologically and evolutionarily significant loci maintains genetic cohesion in the Pseudomonas syringae species complex.</title>
        <authorList>
            <person name="Dillon M."/>
            <person name="Thakur S."/>
            <person name="Almeida R.N.D."/>
            <person name="Weir B.S."/>
            <person name="Guttman D.S."/>
        </authorList>
    </citation>
    <scope>NUCLEOTIDE SEQUENCE [LARGE SCALE GENOMIC DNA]</scope>
    <source>
        <strain evidence="1 2">ICMP 14479</strain>
    </source>
</reference>
<evidence type="ECO:0000313" key="1">
    <source>
        <dbReference type="EMBL" id="RMU47326.1"/>
    </source>
</evidence>
<protein>
    <submittedName>
        <fullName evidence="1">Uncharacterized protein</fullName>
    </submittedName>
</protein>
<name>A0A3M5UNB5_PSESX</name>
<gene>
    <name evidence="1" type="ORF">ALP29_201512</name>
</gene>
<dbReference type="AlphaFoldDB" id="A0A3M5UNB5"/>